<dbReference type="Pfam" id="PF04130">
    <property type="entry name" value="GCP_C_terminal"/>
    <property type="match status" value="1"/>
</dbReference>
<name>A0AAD9FQ76_PAPLA</name>
<gene>
    <name evidence="9" type="ORF">DB88DRAFT_489310</name>
</gene>
<feature type="region of interest" description="Disordered" evidence="6">
    <location>
        <begin position="1035"/>
        <end position="1072"/>
    </location>
</feature>
<feature type="region of interest" description="Disordered" evidence="6">
    <location>
        <begin position="374"/>
        <end position="393"/>
    </location>
</feature>
<dbReference type="InterPro" id="IPR041470">
    <property type="entry name" value="GCP_N"/>
</dbReference>
<comment type="similarity">
    <text evidence="1 5">Belongs to the TUBGCP family.</text>
</comment>
<dbReference type="Pfam" id="PF17681">
    <property type="entry name" value="GCP_N_terminal"/>
    <property type="match status" value="1"/>
</dbReference>
<feature type="domain" description="Gamma tubulin complex component protein N-terminal" evidence="8">
    <location>
        <begin position="207"/>
        <end position="437"/>
    </location>
</feature>
<organism evidence="9 10">
    <name type="scientific">Papiliotrema laurentii</name>
    <name type="common">Cryptococcus laurentii</name>
    <dbReference type="NCBI Taxonomy" id="5418"/>
    <lineage>
        <taxon>Eukaryota</taxon>
        <taxon>Fungi</taxon>
        <taxon>Dikarya</taxon>
        <taxon>Basidiomycota</taxon>
        <taxon>Agaricomycotina</taxon>
        <taxon>Tremellomycetes</taxon>
        <taxon>Tremellales</taxon>
        <taxon>Rhynchogastremaceae</taxon>
        <taxon>Papiliotrema</taxon>
    </lineage>
</organism>
<dbReference type="PANTHER" id="PTHR19302:SF70">
    <property type="entry name" value="GAMMA-TUBULIN COMPLEX COMPONENT 6"/>
    <property type="match status" value="1"/>
</dbReference>
<dbReference type="GO" id="GO:0005874">
    <property type="term" value="C:microtubule"/>
    <property type="evidence" value="ECO:0007669"/>
    <property type="project" value="UniProtKB-KW"/>
</dbReference>
<evidence type="ECO:0000313" key="10">
    <source>
        <dbReference type="Proteomes" id="UP001182556"/>
    </source>
</evidence>
<protein>
    <recommendedName>
        <fullName evidence="5">Spindle pole body component</fullName>
    </recommendedName>
</protein>
<dbReference type="GO" id="GO:0051225">
    <property type="term" value="P:spindle assembly"/>
    <property type="evidence" value="ECO:0007669"/>
    <property type="project" value="TreeGrafter"/>
</dbReference>
<dbReference type="GO" id="GO:0051321">
    <property type="term" value="P:meiotic cell cycle"/>
    <property type="evidence" value="ECO:0007669"/>
    <property type="project" value="TreeGrafter"/>
</dbReference>
<feature type="domain" description="Gamma tubulin complex component C-terminal" evidence="7">
    <location>
        <begin position="626"/>
        <end position="1082"/>
    </location>
</feature>
<dbReference type="GO" id="GO:0000278">
    <property type="term" value="P:mitotic cell cycle"/>
    <property type="evidence" value="ECO:0007669"/>
    <property type="project" value="TreeGrafter"/>
</dbReference>
<evidence type="ECO:0000256" key="1">
    <source>
        <dbReference type="ARBA" id="ARBA00010337"/>
    </source>
</evidence>
<sequence length="1093" mass="120568">MVTASVFHLNDLPPYRRPLDAETDLPTIAPAYFLPGLDDDATGPNRLLASLDRYWLSLEVSTPSRKGKEKEIISATHAADDDDREFVKPSRQSVWDQVREDEAGPSSRPVFQPLKTWDVLTDTDGKAVRLMSERPVLFEALASHSDEAPEIPRMGSDYRRPKSTEEVLSLMMRSTMGTTTTGGVTWDKHEAKFKWEGGRVKGLGGVATSSSTETFLQIGTAVRRLEMIIDTHSTTPLTPTHHAFFHAISTYLTYLKQNLTEAGERSHTRGASLYGNAVLLQRSHGLALLLCDIMCWPIGARTAEGLPARPSSLLTHLYAYLLAHQSTSSETTHTALATAYLLSQTSGPFLALLHGWLGLSPCVADEDLDPASQPWSDLGISRTPTSRAENGDPRWTFEFSSKRMPAFIPKESRRELFEAGKSLRLLREASGNHHPLCATEWALEIGWGWGEQCVSSSTSTIKSHVRRVKKDVERWRRSVKDRSHLSESTSMIRLRRTPKERKRLPLDFTHGSTQSRHSAQKLTKSEGPSGDADTSPSQSLDALWAQFSLAPGSHLDDEPTPLWAPSPLESLKTFLDDHSGAGHQLLPSDSPSLGLFISTHLLAPLSTHANLVSTSLVSLYLDDLNLLNHYDILRSFFLGGNVGFAERVSAALFGKDEAGAGEALGLGKRARTRARLGLGSTEETAGNGEGVWGIGLGLGLSERQKWPPGGAELAYALRTTLVDDEEGRDGVWDGIEDKVGFGVRSLPEDEQDGQRARWMNPQAIEALDFLYLSYTAPSSISPLMPNSILAKYQSIHNLLLRLCRVKTVIRSLYLDAVHPTPLFDEPVKQGIDFGSKRARKGWRQAGVMQTLLPSRSRVEYVLHRLRFRMSGFVAALEQYLLDVAIGSHWDAMRHKLDKLRRREPGADDASPATPMDHEAYEAFGTPEDNESDSEAEVEGPVQLHSIDSLVVYHHLVLDRMLRATLLAPSAGHKVTFKVLMGLFGCVLDLGKTVKEIERGVVGWEKGADSVEAMAREWEERETIFLHALERLSVRTPSNGKEQGQGDERDLEILLGQEGDEGVDKRAGADGGDLGELLTRLSFAAPTRAQAKGR</sequence>
<dbReference type="EMBL" id="JAODAN010000005">
    <property type="protein sequence ID" value="KAK1924163.1"/>
    <property type="molecule type" value="Genomic_DNA"/>
</dbReference>
<keyword evidence="3 5" id="KW-0493">Microtubule</keyword>
<dbReference type="Proteomes" id="UP001182556">
    <property type="component" value="Unassembled WGS sequence"/>
</dbReference>
<evidence type="ECO:0000256" key="5">
    <source>
        <dbReference type="RuleBase" id="RU363050"/>
    </source>
</evidence>
<dbReference type="GO" id="GO:0000922">
    <property type="term" value="C:spindle pole"/>
    <property type="evidence" value="ECO:0007669"/>
    <property type="project" value="InterPro"/>
</dbReference>
<reference evidence="9" key="1">
    <citation type="submission" date="2023-02" db="EMBL/GenBank/DDBJ databases">
        <title>Identification and recombinant expression of a fungal hydrolase from Papiliotrema laurentii that hydrolyzes apple cutin and clears colloidal polyester polyurethane.</title>
        <authorList>
            <consortium name="DOE Joint Genome Institute"/>
            <person name="Roman V.A."/>
            <person name="Bojanowski C."/>
            <person name="Crable B.R."/>
            <person name="Wagner D.N."/>
            <person name="Hung C.S."/>
            <person name="Nadeau L.J."/>
            <person name="Schratz L."/>
            <person name="Haridas S."/>
            <person name="Pangilinan J."/>
            <person name="Lipzen A."/>
            <person name="Na H."/>
            <person name="Yan M."/>
            <person name="Ng V."/>
            <person name="Grigoriev I.V."/>
            <person name="Spatafora J.W."/>
            <person name="Barlow D."/>
            <person name="Biffinger J."/>
            <person name="Kelley-Loughnane N."/>
            <person name="Varaljay V.A."/>
            <person name="Crookes-Goodson W.J."/>
        </authorList>
    </citation>
    <scope>NUCLEOTIDE SEQUENCE</scope>
    <source>
        <strain evidence="9">5307AH</strain>
    </source>
</reference>
<evidence type="ECO:0000256" key="3">
    <source>
        <dbReference type="ARBA" id="ARBA00022701"/>
    </source>
</evidence>
<comment type="caution">
    <text evidence="9">The sequence shown here is derived from an EMBL/GenBank/DDBJ whole genome shotgun (WGS) entry which is preliminary data.</text>
</comment>
<feature type="compositionally biased region" description="Polar residues" evidence="6">
    <location>
        <begin position="510"/>
        <end position="522"/>
    </location>
</feature>
<dbReference type="Gene3D" id="1.20.120.1900">
    <property type="entry name" value="Gamma-tubulin complex, C-terminal domain"/>
    <property type="match status" value="1"/>
</dbReference>
<dbReference type="InterPro" id="IPR042241">
    <property type="entry name" value="GCP_C_sf"/>
</dbReference>
<dbReference type="InterPro" id="IPR007259">
    <property type="entry name" value="GCP"/>
</dbReference>
<proteinExistence type="inferred from homology"/>
<dbReference type="GO" id="GO:0031122">
    <property type="term" value="P:cytoplasmic microtubule organization"/>
    <property type="evidence" value="ECO:0007669"/>
    <property type="project" value="TreeGrafter"/>
</dbReference>
<keyword evidence="4 5" id="KW-0206">Cytoskeleton</keyword>
<dbReference type="GO" id="GO:0005816">
    <property type="term" value="C:spindle pole body"/>
    <property type="evidence" value="ECO:0007669"/>
    <property type="project" value="UniProtKB-ARBA"/>
</dbReference>
<feature type="region of interest" description="Disordered" evidence="6">
    <location>
        <begin position="486"/>
        <end position="537"/>
    </location>
</feature>
<dbReference type="PANTHER" id="PTHR19302">
    <property type="entry name" value="GAMMA TUBULIN COMPLEX PROTEIN"/>
    <property type="match status" value="1"/>
</dbReference>
<evidence type="ECO:0000256" key="6">
    <source>
        <dbReference type="SAM" id="MobiDB-lite"/>
    </source>
</evidence>
<dbReference type="GO" id="GO:0000930">
    <property type="term" value="C:gamma-tubulin complex"/>
    <property type="evidence" value="ECO:0007669"/>
    <property type="project" value="TreeGrafter"/>
</dbReference>
<dbReference type="AlphaFoldDB" id="A0AAD9FQ76"/>
<evidence type="ECO:0000256" key="4">
    <source>
        <dbReference type="ARBA" id="ARBA00023212"/>
    </source>
</evidence>
<dbReference type="GO" id="GO:0051011">
    <property type="term" value="F:microtubule minus-end binding"/>
    <property type="evidence" value="ECO:0007669"/>
    <property type="project" value="TreeGrafter"/>
</dbReference>
<accession>A0AAD9FQ76</accession>
<evidence type="ECO:0000259" key="8">
    <source>
        <dbReference type="Pfam" id="PF17681"/>
    </source>
</evidence>
<evidence type="ECO:0000313" key="9">
    <source>
        <dbReference type="EMBL" id="KAK1924163.1"/>
    </source>
</evidence>
<keyword evidence="2 5" id="KW-0963">Cytoplasm</keyword>
<dbReference type="InterPro" id="IPR040457">
    <property type="entry name" value="GCP_C"/>
</dbReference>
<keyword evidence="10" id="KW-1185">Reference proteome</keyword>
<dbReference type="GO" id="GO:0007020">
    <property type="term" value="P:microtubule nucleation"/>
    <property type="evidence" value="ECO:0007669"/>
    <property type="project" value="InterPro"/>
</dbReference>
<comment type="subcellular location">
    <subcellularLocation>
        <location evidence="5">Cytoplasm</location>
        <location evidence="5">Cytoskeleton</location>
        <location evidence="5">Microtubule organizing center</location>
    </subcellularLocation>
</comment>
<feature type="compositionally biased region" description="Basic residues" evidence="6">
    <location>
        <begin position="493"/>
        <end position="502"/>
    </location>
</feature>
<evidence type="ECO:0000259" key="7">
    <source>
        <dbReference type="Pfam" id="PF04130"/>
    </source>
</evidence>
<dbReference type="GO" id="GO:0043015">
    <property type="term" value="F:gamma-tubulin binding"/>
    <property type="evidence" value="ECO:0007669"/>
    <property type="project" value="InterPro"/>
</dbReference>
<evidence type="ECO:0000256" key="2">
    <source>
        <dbReference type="ARBA" id="ARBA00022490"/>
    </source>
</evidence>